<reference evidence="2" key="1">
    <citation type="journal article" date="2023" name="G3 (Bethesda)">
        <title>Genome assembly and association tests identify interacting loci associated with vigor, precocity, and sex in interspecific pistachio rootstocks.</title>
        <authorList>
            <person name="Palmer W."/>
            <person name="Jacygrad E."/>
            <person name="Sagayaradj S."/>
            <person name="Cavanaugh K."/>
            <person name="Han R."/>
            <person name="Bertier L."/>
            <person name="Beede B."/>
            <person name="Kafkas S."/>
            <person name="Golino D."/>
            <person name="Preece J."/>
            <person name="Michelmore R."/>
        </authorList>
    </citation>
    <scope>NUCLEOTIDE SEQUENCE [LARGE SCALE GENOMIC DNA]</scope>
</reference>
<accession>A0ACC0X194</accession>
<keyword evidence="2" id="KW-1185">Reference proteome</keyword>
<protein>
    <submittedName>
        <fullName evidence="1">Uncharacterized protein</fullName>
    </submittedName>
</protein>
<dbReference type="Proteomes" id="UP001163603">
    <property type="component" value="Chromosome 15"/>
</dbReference>
<proteinExistence type="predicted"/>
<evidence type="ECO:0000313" key="2">
    <source>
        <dbReference type="Proteomes" id="UP001163603"/>
    </source>
</evidence>
<dbReference type="EMBL" id="CM047750">
    <property type="protein sequence ID" value="KAJ0007393.1"/>
    <property type="molecule type" value="Genomic_DNA"/>
</dbReference>
<sequence length="156" mass="17090">MITSPWENLEGLLNTKFVSDTGSSLEAFANDKMDASLCWKDIGWLRSITRLPILIKGVFTPEDAIKAVQVGVAGIIVSNHGGGQLDYTSATISFLEEVVHAVEGKIPILMDGGVRARNRCFQGLGSRWKSCFLLESQLTMAWLLRGSLERDVSSKC</sequence>
<name>A0ACC0X194_9ROSI</name>
<organism evidence="1 2">
    <name type="scientific">Pistacia integerrima</name>
    <dbReference type="NCBI Taxonomy" id="434235"/>
    <lineage>
        <taxon>Eukaryota</taxon>
        <taxon>Viridiplantae</taxon>
        <taxon>Streptophyta</taxon>
        <taxon>Embryophyta</taxon>
        <taxon>Tracheophyta</taxon>
        <taxon>Spermatophyta</taxon>
        <taxon>Magnoliopsida</taxon>
        <taxon>eudicotyledons</taxon>
        <taxon>Gunneridae</taxon>
        <taxon>Pentapetalae</taxon>
        <taxon>rosids</taxon>
        <taxon>malvids</taxon>
        <taxon>Sapindales</taxon>
        <taxon>Anacardiaceae</taxon>
        <taxon>Pistacia</taxon>
    </lineage>
</organism>
<gene>
    <name evidence="1" type="ORF">Pint_29274</name>
</gene>
<evidence type="ECO:0000313" key="1">
    <source>
        <dbReference type="EMBL" id="KAJ0007393.1"/>
    </source>
</evidence>
<comment type="caution">
    <text evidence="1">The sequence shown here is derived from an EMBL/GenBank/DDBJ whole genome shotgun (WGS) entry which is preliminary data.</text>
</comment>